<dbReference type="InterPro" id="IPR036397">
    <property type="entry name" value="RNaseH_sf"/>
</dbReference>
<comment type="caution">
    <text evidence="1">The sequence shown here is derived from an EMBL/GenBank/DDBJ whole genome shotgun (WGS) entry which is preliminary data.</text>
</comment>
<keyword evidence="2" id="KW-1185">Reference proteome</keyword>
<proteinExistence type="predicted"/>
<reference evidence="1" key="1">
    <citation type="submission" date="2023-11" db="EMBL/GenBank/DDBJ databases">
        <title>Genome assemblies of two species of porcelain crab, Petrolisthes cinctipes and Petrolisthes manimaculis (Anomura: Porcellanidae).</title>
        <authorList>
            <person name="Angst P."/>
        </authorList>
    </citation>
    <scope>NUCLEOTIDE SEQUENCE</scope>
    <source>
        <strain evidence="1">PB745_02</strain>
        <tissue evidence="1">Gill</tissue>
    </source>
</reference>
<accession>A0AAE1QAL6</accession>
<dbReference type="PANTHER" id="PTHR47326">
    <property type="entry name" value="TRANSPOSABLE ELEMENT TC3 TRANSPOSASE-LIKE PROTEIN"/>
    <property type="match status" value="1"/>
</dbReference>
<dbReference type="PANTHER" id="PTHR47326:SF1">
    <property type="entry name" value="HTH PSQ-TYPE DOMAIN-CONTAINING PROTEIN"/>
    <property type="match status" value="1"/>
</dbReference>
<dbReference type="Proteomes" id="UP001292094">
    <property type="component" value="Unassembled WGS sequence"/>
</dbReference>
<sequence length="200" mass="23480">MVSKYSMQKRISLMASQMIHLQAHFDLVSHASVWRIVNRNGLYPYHHQIFHALNERDYQQRVVFCRWLLTQERENNGFVAEVMFSDEVKFTRNGMVNQQNTHTWTTVNPHATTTRGHQKCFSINVLAGIFGDHLIGPIILPQRLTANVYTRFLQDDLPIQLEDVSLRTRRQMWFMQDGSSAHFARGRPTRDFLNGMYPDK</sequence>
<evidence type="ECO:0000313" key="2">
    <source>
        <dbReference type="Proteomes" id="UP001292094"/>
    </source>
</evidence>
<gene>
    <name evidence="1" type="ORF">Pmani_006476</name>
</gene>
<dbReference type="Gene3D" id="3.30.420.10">
    <property type="entry name" value="Ribonuclease H-like superfamily/Ribonuclease H"/>
    <property type="match status" value="1"/>
</dbReference>
<dbReference type="AlphaFoldDB" id="A0AAE1QAL6"/>
<dbReference type="GO" id="GO:0003676">
    <property type="term" value="F:nucleic acid binding"/>
    <property type="evidence" value="ECO:0007669"/>
    <property type="project" value="InterPro"/>
</dbReference>
<evidence type="ECO:0000313" key="1">
    <source>
        <dbReference type="EMBL" id="KAK4322811.1"/>
    </source>
</evidence>
<dbReference type="EMBL" id="JAWZYT010000500">
    <property type="protein sequence ID" value="KAK4322811.1"/>
    <property type="molecule type" value="Genomic_DNA"/>
</dbReference>
<name>A0AAE1QAL6_9EUCA</name>
<evidence type="ECO:0008006" key="3">
    <source>
        <dbReference type="Google" id="ProtNLM"/>
    </source>
</evidence>
<protein>
    <recommendedName>
        <fullName evidence="3">Transposase</fullName>
    </recommendedName>
</protein>
<organism evidence="1 2">
    <name type="scientific">Petrolisthes manimaculis</name>
    <dbReference type="NCBI Taxonomy" id="1843537"/>
    <lineage>
        <taxon>Eukaryota</taxon>
        <taxon>Metazoa</taxon>
        <taxon>Ecdysozoa</taxon>
        <taxon>Arthropoda</taxon>
        <taxon>Crustacea</taxon>
        <taxon>Multicrustacea</taxon>
        <taxon>Malacostraca</taxon>
        <taxon>Eumalacostraca</taxon>
        <taxon>Eucarida</taxon>
        <taxon>Decapoda</taxon>
        <taxon>Pleocyemata</taxon>
        <taxon>Anomura</taxon>
        <taxon>Galatheoidea</taxon>
        <taxon>Porcellanidae</taxon>
        <taxon>Petrolisthes</taxon>
    </lineage>
</organism>